<evidence type="ECO:0000313" key="2">
    <source>
        <dbReference type="Proteomes" id="UP001054945"/>
    </source>
</evidence>
<accession>A0AAV4UMX4</accession>
<keyword evidence="2" id="KW-1185">Reference proteome</keyword>
<dbReference type="EMBL" id="BPLR01013125">
    <property type="protein sequence ID" value="GIY58909.1"/>
    <property type="molecule type" value="Genomic_DNA"/>
</dbReference>
<proteinExistence type="predicted"/>
<dbReference type="Proteomes" id="UP001054945">
    <property type="component" value="Unassembled WGS sequence"/>
</dbReference>
<sequence>MRGKESRVDSRCLVSPHVDGTHLSLEHQLQFRCPLFMKPILEKIARASRVLPLTEISSIKYSRKPLPQSKWLRIKFDDKVNCLYSV</sequence>
<evidence type="ECO:0000313" key="1">
    <source>
        <dbReference type="EMBL" id="GIY58909.1"/>
    </source>
</evidence>
<protein>
    <submittedName>
        <fullName evidence="1">Uncharacterized protein</fullName>
    </submittedName>
</protein>
<gene>
    <name evidence="1" type="ORF">CEXT_410291</name>
</gene>
<name>A0AAV4UMX4_CAEEX</name>
<organism evidence="1 2">
    <name type="scientific">Caerostris extrusa</name>
    <name type="common">Bark spider</name>
    <name type="synonym">Caerostris bankana</name>
    <dbReference type="NCBI Taxonomy" id="172846"/>
    <lineage>
        <taxon>Eukaryota</taxon>
        <taxon>Metazoa</taxon>
        <taxon>Ecdysozoa</taxon>
        <taxon>Arthropoda</taxon>
        <taxon>Chelicerata</taxon>
        <taxon>Arachnida</taxon>
        <taxon>Araneae</taxon>
        <taxon>Araneomorphae</taxon>
        <taxon>Entelegynae</taxon>
        <taxon>Araneoidea</taxon>
        <taxon>Araneidae</taxon>
        <taxon>Caerostris</taxon>
    </lineage>
</organism>
<comment type="caution">
    <text evidence="1">The sequence shown here is derived from an EMBL/GenBank/DDBJ whole genome shotgun (WGS) entry which is preliminary data.</text>
</comment>
<reference evidence="1 2" key="1">
    <citation type="submission" date="2021-06" db="EMBL/GenBank/DDBJ databases">
        <title>Caerostris extrusa draft genome.</title>
        <authorList>
            <person name="Kono N."/>
            <person name="Arakawa K."/>
        </authorList>
    </citation>
    <scope>NUCLEOTIDE SEQUENCE [LARGE SCALE GENOMIC DNA]</scope>
</reference>
<dbReference type="AlphaFoldDB" id="A0AAV4UMX4"/>